<dbReference type="Proteomes" id="UP000054560">
    <property type="component" value="Unassembled WGS sequence"/>
</dbReference>
<feature type="non-terminal residue" evidence="1">
    <location>
        <position position="1"/>
    </location>
</feature>
<feature type="non-terminal residue" evidence="1">
    <location>
        <position position="97"/>
    </location>
</feature>
<organism evidence="1 2">
    <name type="scientific">Sphaeroforma arctica JP610</name>
    <dbReference type="NCBI Taxonomy" id="667725"/>
    <lineage>
        <taxon>Eukaryota</taxon>
        <taxon>Ichthyosporea</taxon>
        <taxon>Ichthyophonida</taxon>
        <taxon>Sphaeroforma</taxon>
    </lineage>
</organism>
<proteinExistence type="predicted"/>
<keyword evidence="2" id="KW-1185">Reference proteome</keyword>
<evidence type="ECO:0000313" key="2">
    <source>
        <dbReference type="Proteomes" id="UP000054560"/>
    </source>
</evidence>
<reference evidence="1 2" key="1">
    <citation type="submission" date="2011-02" db="EMBL/GenBank/DDBJ databases">
        <title>The Genome Sequence of Sphaeroforma arctica JP610.</title>
        <authorList>
            <consortium name="The Broad Institute Genome Sequencing Platform"/>
            <person name="Russ C."/>
            <person name="Cuomo C."/>
            <person name="Young S.K."/>
            <person name="Zeng Q."/>
            <person name="Gargeya S."/>
            <person name="Alvarado L."/>
            <person name="Berlin A."/>
            <person name="Chapman S.B."/>
            <person name="Chen Z."/>
            <person name="Freedman E."/>
            <person name="Gellesch M."/>
            <person name="Goldberg J."/>
            <person name="Griggs A."/>
            <person name="Gujja S."/>
            <person name="Heilman E."/>
            <person name="Heiman D."/>
            <person name="Howarth C."/>
            <person name="Mehta T."/>
            <person name="Neiman D."/>
            <person name="Pearson M."/>
            <person name="Roberts A."/>
            <person name="Saif S."/>
            <person name="Shea T."/>
            <person name="Shenoy N."/>
            <person name="Sisk P."/>
            <person name="Stolte C."/>
            <person name="Sykes S."/>
            <person name="White J."/>
            <person name="Yandava C."/>
            <person name="Burger G."/>
            <person name="Gray M.W."/>
            <person name="Holland P.W.H."/>
            <person name="King N."/>
            <person name="Lang F.B.F."/>
            <person name="Roger A.J."/>
            <person name="Ruiz-Trillo I."/>
            <person name="Haas B."/>
            <person name="Nusbaum C."/>
            <person name="Birren B."/>
        </authorList>
    </citation>
    <scope>NUCLEOTIDE SEQUENCE [LARGE SCALE GENOMIC DNA]</scope>
    <source>
        <strain evidence="1 2">JP610</strain>
    </source>
</reference>
<dbReference type="GeneID" id="25910638"/>
<dbReference type="AlphaFoldDB" id="A0A0L0FKU9"/>
<sequence length="97" mass="10802">VVDQSQAWEAPNTESDWKECVNVELVGMVCLEAFAIPEKLTVGLKLLVRDVVVMQRLYDGHEECADERDILAIIGNDPSLIIYKPLIDSIVAAEAYL</sequence>
<protein>
    <submittedName>
        <fullName evidence="1">Uncharacterized protein</fullName>
    </submittedName>
</protein>
<dbReference type="EMBL" id="KQ242742">
    <property type="protein sequence ID" value="KNC77405.1"/>
    <property type="molecule type" value="Genomic_DNA"/>
</dbReference>
<evidence type="ECO:0000313" key="1">
    <source>
        <dbReference type="EMBL" id="KNC77405.1"/>
    </source>
</evidence>
<name>A0A0L0FKU9_9EUKA</name>
<dbReference type="RefSeq" id="XP_014151307.1">
    <property type="nucleotide sequence ID" value="XM_014295832.1"/>
</dbReference>
<accession>A0A0L0FKU9</accession>
<gene>
    <name evidence="1" type="ORF">SARC_10134</name>
</gene>